<dbReference type="RefSeq" id="XP_021834143.1">
    <property type="nucleotide sequence ID" value="XM_021978451.1"/>
</dbReference>
<dbReference type="InterPro" id="IPR055414">
    <property type="entry name" value="LRR_R13L4/SHOC2-like"/>
</dbReference>
<reference evidence="5" key="1">
    <citation type="submission" date="2025-08" db="UniProtKB">
        <authorList>
            <consortium name="RefSeq"/>
        </authorList>
    </citation>
    <scope>IDENTIFICATION</scope>
</reference>
<dbReference type="PANTHER" id="PTHR45752:SF195">
    <property type="entry name" value="LEUCINE-RICH REPEAT (LRR) FAMILY PROTEIN-RELATED"/>
    <property type="match status" value="1"/>
</dbReference>
<dbReference type="KEGG" id="pavi:110773939"/>
<evidence type="ECO:0000256" key="2">
    <source>
        <dbReference type="SAM" id="MobiDB-lite"/>
    </source>
</evidence>
<evidence type="ECO:0000256" key="1">
    <source>
        <dbReference type="ARBA" id="ARBA00022737"/>
    </source>
</evidence>
<proteinExistence type="predicted"/>
<gene>
    <name evidence="5" type="primary">LOC110773939</name>
</gene>
<dbReference type="SUPFAM" id="SSF52058">
    <property type="entry name" value="L domain-like"/>
    <property type="match status" value="1"/>
</dbReference>
<protein>
    <submittedName>
        <fullName evidence="5">TMV resistance protein N-like isoform X1</fullName>
    </submittedName>
</protein>
<organism evidence="4 5">
    <name type="scientific">Prunus avium</name>
    <name type="common">Cherry</name>
    <name type="synonym">Cerasus avium</name>
    <dbReference type="NCBI Taxonomy" id="42229"/>
    <lineage>
        <taxon>Eukaryota</taxon>
        <taxon>Viridiplantae</taxon>
        <taxon>Streptophyta</taxon>
        <taxon>Embryophyta</taxon>
        <taxon>Tracheophyta</taxon>
        <taxon>Spermatophyta</taxon>
        <taxon>Magnoliopsida</taxon>
        <taxon>eudicotyledons</taxon>
        <taxon>Gunneridae</taxon>
        <taxon>Pentapetalae</taxon>
        <taxon>rosids</taxon>
        <taxon>fabids</taxon>
        <taxon>Rosales</taxon>
        <taxon>Rosaceae</taxon>
        <taxon>Amygdaloideae</taxon>
        <taxon>Amygdaleae</taxon>
        <taxon>Prunus</taxon>
    </lineage>
</organism>
<keyword evidence="4" id="KW-1185">Reference proteome</keyword>
<sequence length="597" mass="68076">MKNLKLFINYNAFLDGDVGHLPNKLRVLHWYGCPYQSFLPNFRPKELVVLNLPRNRLKQPGERLKHFTKLTSLNLSVSVFLTEIPDLSSIPNLKYLYALYCSNLVEVHPSVGYLGKLEVLDLSGCPRLAKFPKKVRWKSLKHLLLSFCKMFESFPEVVDKMEFICELNLDGTAVKELPSSIGHLTGLTTLSLCYTPLKELSSSIGYLTALERLALQGCRNITNLPESIYGLQHLEVLDLNFCPKLTLRNNLNSEVLSSVESLPLEVLTNSNISHDNFGSLAFPELQYVYFEDCNLLDIDFLENFGGSSELHRMVLCKNNFISLPVCISKFVKLRQLDLSCCKMLREIVQLPPNIEEIDVGDCISLERFSALEDGDMQLIRVMDMCNCRRLCDNLYVSKIANILLNQMKKYKIEVKLPGSEVPEWFSCRKDVGVLLNQDYGFEPYSDDICELVVEIPRAFKWENAKLVLCAVFENCCGGSYNIEAGVTIDGVDTYNDRFSSRKIDSAHVWLQYIPLADYFIEPNVNDKESDDQLKKSYLCRVTFSYGGERLLFKSCGAHLADISMPKDGDDGKNDENELDDDDVGDEVRPRKRKKYHL</sequence>
<dbReference type="Pfam" id="PF23598">
    <property type="entry name" value="LRR_14"/>
    <property type="match status" value="1"/>
</dbReference>
<dbReference type="GeneID" id="110773939"/>
<evidence type="ECO:0000259" key="3">
    <source>
        <dbReference type="Pfam" id="PF23598"/>
    </source>
</evidence>
<dbReference type="InterPro" id="IPR050715">
    <property type="entry name" value="LRR-SigEffector_domain"/>
</dbReference>
<feature type="domain" description="Disease resistance R13L4/SHOC-2-like LRR" evidence="3">
    <location>
        <begin position="167"/>
        <end position="242"/>
    </location>
</feature>
<accession>A0A6P5U211</accession>
<dbReference type="Proteomes" id="UP000515124">
    <property type="component" value="Unplaced"/>
</dbReference>
<feature type="region of interest" description="Disordered" evidence="2">
    <location>
        <begin position="563"/>
        <end position="597"/>
    </location>
</feature>
<dbReference type="AlphaFoldDB" id="A0A6P5U211"/>
<dbReference type="InterPro" id="IPR032675">
    <property type="entry name" value="LRR_dom_sf"/>
</dbReference>
<evidence type="ECO:0000313" key="4">
    <source>
        <dbReference type="Proteomes" id="UP000515124"/>
    </source>
</evidence>
<keyword evidence="1" id="KW-0677">Repeat</keyword>
<dbReference type="PANTHER" id="PTHR45752">
    <property type="entry name" value="LEUCINE-RICH REPEAT-CONTAINING"/>
    <property type="match status" value="1"/>
</dbReference>
<feature type="compositionally biased region" description="Basic and acidic residues" evidence="2">
    <location>
        <begin position="564"/>
        <end position="575"/>
    </location>
</feature>
<evidence type="ECO:0000313" key="5">
    <source>
        <dbReference type="RefSeq" id="XP_021834143.1"/>
    </source>
</evidence>
<name>A0A6P5U211_PRUAV</name>
<dbReference type="Gene3D" id="3.80.10.10">
    <property type="entry name" value="Ribonuclease Inhibitor"/>
    <property type="match status" value="3"/>
</dbReference>